<evidence type="ECO:0000313" key="1">
    <source>
        <dbReference type="EMBL" id="MFK2917067.1"/>
    </source>
</evidence>
<proteinExistence type="predicted"/>
<dbReference type="RefSeq" id="WP_379986921.1">
    <property type="nucleotide sequence ID" value="NZ_JADIKD010000008.1"/>
</dbReference>
<keyword evidence="2" id="KW-1185">Reference proteome</keyword>
<evidence type="ECO:0008006" key="3">
    <source>
        <dbReference type="Google" id="ProtNLM"/>
    </source>
</evidence>
<dbReference type="Proteomes" id="UP001620408">
    <property type="component" value="Unassembled WGS sequence"/>
</dbReference>
<protein>
    <recommendedName>
        <fullName evidence="3">Ammonium transporter</fullName>
    </recommendedName>
</protein>
<comment type="caution">
    <text evidence="1">The sequence shown here is derived from an EMBL/GenBank/DDBJ whole genome shotgun (WGS) entry which is preliminary data.</text>
</comment>
<reference evidence="1 2" key="1">
    <citation type="submission" date="2020-10" db="EMBL/GenBank/DDBJ databases">
        <title>Phylogeny of dyella-like bacteria.</title>
        <authorList>
            <person name="Fu J."/>
        </authorList>
    </citation>
    <scope>NUCLEOTIDE SEQUENCE [LARGE SCALE GENOMIC DNA]</scope>
    <source>
        <strain evidence="1 2">BB4</strain>
    </source>
</reference>
<name>A0ABW8K2E2_9GAMM</name>
<accession>A0ABW8K2E2</accession>
<dbReference type="PROSITE" id="PS51257">
    <property type="entry name" value="PROKAR_LIPOPROTEIN"/>
    <property type="match status" value="1"/>
</dbReference>
<organism evidence="1 2">
    <name type="scientific">Dyella koreensis</name>
    <dbReference type="NCBI Taxonomy" id="311235"/>
    <lineage>
        <taxon>Bacteria</taxon>
        <taxon>Pseudomonadati</taxon>
        <taxon>Pseudomonadota</taxon>
        <taxon>Gammaproteobacteria</taxon>
        <taxon>Lysobacterales</taxon>
        <taxon>Rhodanobacteraceae</taxon>
        <taxon>Dyella</taxon>
    </lineage>
</organism>
<dbReference type="EMBL" id="JADIKD010000008">
    <property type="protein sequence ID" value="MFK2917067.1"/>
    <property type="molecule type" value="Genomic_DNA"/>
</dbReference>
<sequence>MKFETVMLHSLFGACLLVCALTLGAMLTAKASVSNVAATQTPAVVAASN</sequence>
<evidence type="ECO:0000313" key="2">
    <source>
        <dbReference type="Proteomes" id="UP001620408"/>
    </source>
</evidence>
<gene>
    <name evidence="1" type="ORF">ISS97_07320</name>
</gene>